<proteinExistence type="predicted"/>
<dbReference type="EMBL" id="FJOG01000006">
    <property type="protein sequence ID" value="CZR55418.1"/>
    <property type="molecule type" value="Genomic_DNA"/>
</dbReference>
<sequence>MDEDGFAKVLSRKEKKAIKDRELRARIKEEAEQSRAAKSAKKQRDEEAKLKASTFPFLDFSGEIRNKIYRYALSRPAGKYVKIREFKHKWECPSVFFSLSPRAEQSWMAELSWTTKATMEELAKVKRGEWVQPKEEYPAELLAGVAVCWANRRANGNYDILHKQFGTMDELGALSLLRVCKQIHAEATPILYGENTFVFNTTGAYSGHHLAIGFSSPDKSLVPFLKYVEGRMTQEQSNLFFQMVFQRENENVTPTFIAESSLFSFAGAIGSQNFSLINNIKIKGRMKTLKLHIGSYLGYCNDGNIGFARTLPYCTHFLNYVCRDLRKLTLHVEYKDDWDSNTNTHWDNDIHNRLGLSDKQRVDNMIGKVVAALPKLKELRLGEYKIGTKQLDTDKQNYVAPYNKAEAEEARKQMDEVIASLPANSPLAAMFLATPPAVGDREQGPDEWVAALHHVDEVKERERARVRKLRELPVGACLEEI</sequence>
<dbReference type="PANTHER" id="PTHR38790">
    <property type="entry name" value="2EXR DOMAIN-CONTAINING PROTEIN-RELATED"/>
    <property type="match status" value="1"/>
</dbReference>
<reference evidence="1 2" key="1">
    <citation type="submission" date="2016-03" db="EMBL/GenBank/DDBJ databases">
        <authorList>
            <person name="Ploux O."/>
        </authorList>
    </citation>
    <scope>NUCLEOTIDE SEQUENCE [LARGE SCALE GENOMIC DNA]</scope>
    <source>
        <strain evidence="1 2">UAMH 11012</strain>
    </source>
</reference>
<protein>
    <submittedName>
        <fullName evidence="1">Uncharacterized protein</fullName>
    </submittedName>
</protein>
<dbReference type="OrthoDB" id="3555548at2759"/>
<gene>
    <name evidence="1" type="ORF">PAC_05305</name>
</gene>
<evidence type="ECO:0000313" key="2">
    <source>
        <dbReference type="Proteomes" id="UP000184330"/>
    </source>
</evidence>
<evidence type="ECO:0000313" key="1">
    <source>
        <dbReference type="EMBL" id="CZR55418.1"/>
    </source>
</evidence>
<accession>A0A1L7WRM1</accession>
<name>A0A1L7WRM1_9HELO</name>
<dbReference type="AlphaFoldDB" id="A0A1L7WRM1"/>
<keyword evidence="2" id="KW-1185">Reference proteome</keyword>
<organism evidence="1 2">
    <name type="scientific">Phialocephala subalpina</name>
    <dbReference type="NCBI Taxonomy" id="576137"/>
    <lineage>
        <taxon>Eukaryota</taxon>
        <taxon>Fungi</taxon>
        <taxon>Dikarya</taxon>
        <taxon>Ascomycota</taxon>
        <taxon>Pezizomycotina</taxon>
        <taxon>Leotiomycetes</taxon>
        <taxon>Helotiales</taxon>
        <taxon>Mollisiaceae</taxon>
        <taxon>Phialocephala</taxon>
        <taxon>Phialocephala fortinii species complex</taxon>
    </lineage>
</organism>
<dbReference type="Proteomes" id="UP000184330">
    <property type="component" value="Unassembled WGS sequence"/>
</dbReference>